<dbReference type="GO" id="GO:0007059">
    <property type="term" value="P:chromosome segregation"/>
    <property type="evidence" value="ECO:0007669"/>
    <property type="project" value="UniProtKB-UniRule"/>
</dbReference>
<keyword evidence="4 13" id="KW-0479">Metal-binding</keyword>
<evidence type="ECO:0000256" key="13">
    <source>
        <dbReference type="HAMAP-Rule" id="MF_00130"/>
    </source>
</evidence>
<dbReference type="InterPro" id="IPR011856">
    <property type="entry name" value="tRNA_endonuc-like_dom_sf"/>
</dbReference>
<reference evidence="14 15" key="1">
    <citation type="submission" date="2018-08" db="EMBL/GenBank/DDBJ databases">
        <title>Murine metabolic-syndrome-specific gut microbial biobank.</title>
        <authorList>
            <person name="Liu C."/>
        </authorList>
    </citation>
    <scope>NUCLEOTIDE SEQUENCE [LARGE SCALE GENOMIC DNA]</scope>
    <source>
        <strain evidence="14 15">583</strain>
    </source>
</reference>
<evidence type="ECO:0000256" key="8">
    <source>
        <dbReference type="ARBA" id="ARBA00022842"/>
    </source>
</evidence>
<keyword evidence="10 13" id="KW-0234">DNA repair</keyword>
<dbReference type="GO" id="GO:0000287">
    <property type="term" value="F:magnesium ion binding"/>
    <property type="evidence" value="ECO:0007669"/>
    <property type="project" value="UniProtKB-UniRule"/>
</dbReference>
<evidence type="ECO:0000313" key="14">
    <source>
        <dbReference type="EMBL" id="NBI08218.1"/>
    </source>
</evidence>
<feature type="binding site" evidence="13">
    <location>
        <position position="91"/>
    </location>
    <ligand>
        <name>Mg(2+)</name>
        <dbReference type="ChEBI" id="CHEBI:18420"/>
    </ligand>
</feature>
<dbReference type="HAMAP" id="MF_00130">
    <property type="entry name" value="RecU"/>
    <property type="match status" value="1"/>
</dbReference>
<dbReference type="EMBL" id="QXXA01000025">
    <property type="protein sequence ID" value="NBI08218.1"/>
    <property type="molecule type" value="Genomic_DNA"/>
</dbReference>
<keyword evidence="2 13" id="KW-0963">Cytoplasm</keyword>
<sequence length="171" mass="20126">MNKLGIHRGDTFEEYINYSNIAYQRKKIALVQKISTPVKVLKRKGNKIVNGYFEQKSTLDFIGVYDELPISFDAKETKENRFPLKNIHQHQIEFMESWNLNGGRAFILVSFKSKDKVFRLEFDDLIFHWATWEENKGKRGFASIPYSFFEDDCQEIVSRNGILLDYLEGLK</sequence>
<dbReference type="SUPFAM" id="SSF52980">
    <property type="entry name" value="Restriction endonuclease-like"/>
    <property type="match status" value="1"/>
</dbReference>
<evidence type="ECO:0000313" key="15">
    <source>
        <dbReference type="Proteomes" id="UP000467132"/>
    </source>
</evidence>
<keyword evidence="7 13" id="KW-0378">Hydrolase</keyword>
<comment type="similarity">
    <text evidence="11 13">Belongs to the RecU family.</text>
</comment>
<dbReference type="GO" id="GO:0005737">
    <property type="term" value="C:cytoplasm"/>
    <property type="evidence" value="ECO:0007669"/>
    <property type="project" value="UniProtKB-SubCell"/>
</dbReference>
<dbReference type="CDD" id="cd22354">
    <property type="entry name" value="RecU-like"/>
    <property type="match status" value="1"/>
</dbReference>
<gene>
    <name evidence="13" type="primary">recU</name>
    <name evidence="14" type="ORF">D3Z33_15265</name>
</gene>
<feature type="binding site" evidence="13">
    <location>
        <position position="58"/>
    </location>
    <ligand>
        <name>Mg(2+)</name>
        <dbReference type="ChEBI" id="CHEBI:18420"/>
    </ligand>
</feature>
<name>A0A845R3P9_9CLOT</name>
<evidence type="ECO:0000256" key="9">
    <source>
        <dbReference type="ARBA" id="ARBA00023172"/>
    </source>
</evidence>
<dbReference type="Gene3D" id="3.40.1350.10">
    <property type="match status" value="1"/>
</dbReference>
<dbReference type="GO" id="GO:0003676">
    <property type="term" value="F:nucleic acid binding"/>
    <property type="evidence" value="ECO:0007669"/>
    <property type="project" value="InterPro"/>
</dbReference>
<dbReference type="AlphaFoldDB" id="A0A845R3P9"/>
<keyword evidence="3 13" id="KW-0540">Nuclease</keyword>
<keyword evidence="8 13" id="KW-0460">Magnesium</keyword>
<evidence type="ECO:0000256" key="7">
    <source>
        <dbReference type="ARBA" id="ARBA00022801"/>
    </source>
</evidence>
<feature type="site" description="Transition state stabilizer" evidence="13">
    <location>
        <position position="75"/>
    </location>
</feature>
<evidence type="ECO:0000256" key="2">
    <source>
        <dbReference type="ARBA" id="ARBA00022490"/>
    </source>
</evidence>
<keyword evidence="5 13" id="KW-0255">Endonuclease</keyword>
<proteinExistence type="inferred from homology"/>
<comment type="subcellular location">
    <subcellularLocation>
        <location evidence="1 13">Cytoplasm</location>
    </subcellularLocation>
</comment>
<comment type="function">
    <text evidence="13">Endonuclease that resolves Holliday junction intermediates in genetic recombination. Cleaves mobile four-strand junctions by introducing symmetrical nicks in paired strands. Promotes annealing of linear ssDNA with homologous dsDNA. Required for DNA repair, homologous recombination and chromosome segregation.</text>
</comment>
<feature type="binding site" evidence="13">
    <location>
        <position position="73"/>
    </location>
    <ligand>
        <name>Mg(2+)</name>
        <dbReference type="ChEBI" id="CHEBI:18420"/>
    </ligand>
</feature>
<dbReference type="Pfam" id="PF03838">
    <property type="entry name" value="RecU"/>
    <property type="match status" value="1"/>
</dbReference>
<evidence type="ECO:0000256" key="10">
    <source>
        <dbReference type="ARBA" id="ARBA00023204"/>
    </source>
</evidence>
<comment type="catalytic activity">
    <reaction evidence="13">
        <text>Endonucleolytic cleavage at a junction such as a reciprocal single-stranded crossover between two homologous DNA duplexes (Holliday junction).</text>
        <dbReference type="EC" id="3.1.21.10"/>
    </reaction>
</comment>
<comment type="caution">
    <text evidence="14">The sequence shown here is derived from an EMBL/GenBank/DDBJ whole genome shotgun (WGS) entry which is preliminary data.</text>
</comment>
<evidence type="ECO:0000256" key="1">
    <source>
        <dbReference type="ARBA" id="ARBA00004496"/>
    </source>
</evidence>
<dbReference type="EC" id="3.1.21.10" evidence="13"/>
<evidence type="ECO:0000256" key="6">
    <source>
        <dbReference type="ARBA" id="ARBA00022763"/>
    </source>
</evidence>
<accession>A0A845R3P9</accession>
<evidence type="ECO:0000256" key="4">
    <source>
        <dbReference type="ARBA" id="ARBA00022723"/>
    </source>
</evidence>
<protein>
    <recommendedName>
        <fullName evidence="12 13">Holliday junction resolvase RecU</fullName>
        <ecNumber evidence="13">3.1.21.10</ecNumber>
    </recommendedName>
    <alternativeName>
        <fullName evidence="13">Recombination protein U homolog</fullName>
    </alternativeName>
</protein>
<dbReference type="InterPro" id="IPR004612">
    <property type="entry name" value="Resolv_RecU"/>
</dbReference>
<dbReference type="GO" id="GO:0006281">
    <property type="term" value="P:DNA repair"/>
    <property type="evidence" value="ECO:0007669"/>
    <property type="project" value="UniProtKB-UniRule"/>
</dbReference>
<dbReference type="PIRSF" id="PIRSF037785">
    <property type="entry name" value="RecU"/>
    <property type="match status" value="1"/>
</dbReference>
<keyword evidence="6 13" id="KW-0227">DNA damage</keyword>
<comment type="cofactor">
    <cofactor evidence="13">
        <name>Mg(2+)</name>
        <dbReference type="ChEBI" id="CHEBI:18420"/>
    </cofactor>
    <text evidence="13">Binds 1 Mg(2+) ion per subunit.</text>
</comment>
<dbReference type="GO" id="GO:0006310">
    <property type="term" value="P:DNA recombination"/>
    <property type="evidence" value="ECO:0007669"/>
    <property type="project" value="UniProtKB-UniRule"/>
</dbReference>
<evidence type="ECO:0000256" key="12">
    <source>
        <dbReference type="ARBA" id="ARBA00029523"/>
    </source>
</evidence>
<evidence type="ECO:0000256" key="3">
    <source>
        <dbReference type="ARBA" id="ARBA00022722"/>
    </source>
</evidence>
<keyword evidence="15" id="KW-1185">Reference proteome</keyword>
<evidence type="ECO:0000256" key="5">
    <source>
        <dbReference type="ARBA" id="ARBA00022759"/>
    </source>
</evidence>
<dbReference type="Proteomes" id="UP000467132">
    <property type="component" value="Unassembled WGS sequence"/>
</dbReference>
<organism evidence="14 15">
    <name type="scientific">Senegalia massiliensis</name>
    <dbReference type="NCBI Taxonomy" id="1720316"/>
    <lineage>
        <taxon>Bacteria</taxon>
        <taxon>Bacillati</taxon>
        <taxon>Bacillota</taxon>
        <taxon>Clostridia</taxon>
        <taxon>Eubacteriales</taxon>
        <taxon>Clostridiaceae</taxon>
        <taxon>Senegalia</taxon>
    </lineage>
</organism>
<dbReference type="GO" id="GO:0008821">
    <property type="term" value="F:crossover junction DNA endonuclease activity"/>
    <property type="evidence" value="ECO:0007669"/>
    <property type="project" value="UniProtKB-EC"/>
</dbReference>
<keyword evidence="9 13" id="KW-0233">DNA recombination</keyword>
<evidence type="ECO:0000256" key="11">
    <source>
        <dbReference type="ARBA" id="ARBA00023447"/>
    </source>
</evidence>
<dbReference type="InterPro" id="IPR011335">
    <property type="entry name" value="Restrct_endonuc-II-like"/>
</dbReference>
<feature type="binding site" evidence="13">
    <location>
        <position position="60"/>
    </location>
    <ligand>
        <name>Mg(2+)</name>
        <dbReference type="ChEBI" id="CHEBI:18420"/>
    </ligand>
</feature>